<keyword evidence="2" id="KW-1185">Reference proteome</keyword>
<reference evidence="1 2" key="1">
    <citation type="journal article" date="2013" name="Genome Biol.">
        <title>The genome sequence of the most widely cultivated cacao type and its use to identify candidate genes regulating pod color.</title>
        <authorList>
            <person name="Motamayor J.C."/>
            <person name="Mockaitis K."/>
            <person name="Schmutz J."/>
            <person name="Haiminen N."/>
            <person name="Iii D.L."/>
            <person name="Cornejo O."/>
            <person name="Findley S.D."/>
            <person name="Zheng P."/>
            <person name="Utro F."/>
            <person name="Royaert S."/>
            <person name="Saski C."/>
            <person name="Jenkins J."/>
            <person name="Podicheti R."/>
            <person name="Zhao M."/>
            <person name="Scheffler B.E."/>
            <person name="Stack J.C."/>
            <person name="Feltus F.A."/>
            <person name="Mustiga G.M."/>
            <person name="Amores F."/>
            <person name="Phillips W."/>
            <person name="Marelli J.P."/>
            <person name="May G.D."/>
            <person name="Shapiro H."/>
            <person name="Ma J."/>
            <person name="Bustamante C.D."/>
            <person name="Schnell R.J."/>
            <person name="Main D."/>
            <person name="Gilbert D."/>
            <person name="Parida L."/>
            <person name="Kuhn D.N."/>
        </authorList>
    </citation>
    <scope>NUCLEOTIDE SEQUENCE [LARGE SCALE GENOMIC DNA]</scope>
    <source>
        <strain evidence="2">cv. Matina 1-6</strain>
    </source>
</reference>
<evidence type="ECO:0000313" key="2">
    <source>
        <dbReference type="Proteomes" id="UP000026915"/>
    </source>
</evidence>
<name>A0A061F404_THECC</name>
<protein>
    <submittedName>
        <fullName evidence="1">Uncharacterized protein</fullName>
    </submittedName>
</protein>
<dbReference type="HOGENOM" id="CLU_1312087_0_0_1"/>
<organism evidence="1 2">
    <name type="scientific">Theobroma cacao</name>
    <name type="common">Cacao</name>
    <name type="synonym">Cocoa</name>
    <dbReference type="NCBI Taxonomy" id="3641"/>
    <lineage>
        <taxon>Eukaryota</taxon>
        <taxon>Viridiplantae</taxon>
        <taxon>Streptophyta</taxon>
        <taxon>Embryophyta</taxon>
        <taxon>Tracheophyta</taxon>
        <taxon>Spermatophyta</taxon>
        <taxon>Magnoliopsida</taxon>
        <taxon>eudicotyledons</taxon>
        <taxon>Gunneridae</taxon>
        <taxon>Pentapetalae</taxon>
        <taxon>rosids</taxon>
        <taxon>malvids</taxon>
        <taxon>Malvales</taxon>
        <taxon>Malvaceae</taxon>
        <taxon>Byttnerioideae</taxon>
        <taxon>Theobroma</taxon>
    </lineage>
</organism>
<dbReference type="InParanoid" id="A0A061F404"/>
<dbReference type="EMBL" id="CM001883">
    <property type="protein sequence ID" value="EOY09234.1"/>
    <property type="molecule type" value="Genomic_DNA"/>
</dbReference>
<proteinExistence type="predicted"/>
<sequence>MCFREPFLTRFQLDSLNLELTSCAPAVFQFLVGDELALDSGGGCKGCHSTHSNLSFLCPSEVTFSPRKEINGEQNLKSSLLLQSRGPQKSLSPGLVVKEFPSALTLRILLCIPRGRGHGFLTLGALMFEEQLVESWLVLLDWLRSVRRKLKFDNKSKVKRRLEVWPVVGHKYIWRKQRRVTGPHPLRTDLWASALGVNENNDHFSLLETY</sequence>
<dbReference type="Gramene" id="EOY09234">
    <property type="protein sequence ID" value="EOY09234"/>
    <property type="gene ID" value="TCM_024637"/>
</dbReference>
<dbReference type="Proteomes" id="UP000026915">
    <property type="component" value="Chromosome 5"/>
</dbReference>
<accession>A0A061F404</accession>
<dbReference type="AlphaFoldDB" id="A0A061F404"/>
<gene>
    <name evidence="1" type="ORF">TCM_024637</name>
</gene>
<evidence type="ECO:0000313" key="1">
    <source>
        <dbReference type="EMBL" id="EOY09234.1"/>
    </source>
</evidence>